<feature type="region of interest" description="Disordered" evidence="1">
    <location>
        <begin position="448"/>
        <end position="476"/>
    </location>
</feature>
<feature type="compositionally biased region" description="Acidic residues" evidence="1">
    <location>
        <begin position="294"/>
        <end position="309"/>
    </location>
</feature>
<keyword evidence="4" id="KW-1185">Reference proteome</keyword>
<feature type="region of interest" description="Disordered" evidence="1">
    <location>
        <begin position="753"/>
        <end position="772"/>
    </location>
</feature>
<dbReference type="OrthoDB" id="442087at2759"/>
<dbReference type="EMBL" id="JAGPYM010000019">
    <property type="protein sequence ID" value="KAH6884986.1"/>
    <property type="molecule type" value="Genomic_DNA"/>
</dbReference>
<feature type="region of interest" description="Disordered" evidence="1">
    <location>
        <begin position="288"/>
        <end position="318"/>
    </location>
</feature>
<dbReference type="InterPro" id="IPR052763">
    <property type="entry name" value="DnaJ_C4"/>
</dbReference>
<dbReference type="InterPro" id="IPR036869">
    <property type="entry name" value="J_dom_sf"/>
</dbReference>
<dbReference type="PRINTS" id="PR00625">
    <property type="entry name" value="JDOMAIN"/>
</dbReference>
<feature type="compositionally biased region" description="Acidic residues" evidence="1">
    <location>
        <begin position="60"/>
        <end position="71"/>
    </location>
</feature>
<dbReference type="PANTHER" id="PTHR44825:SF1">
    <property type="entry name" value="DNAJ HOMOLOG SUBFAMILY C MEMBER 4"/>
    <property type="match status" value="1"/>
</dbReference>
<evidence type="ECO:0000313" key="3">
    <source>
        <dbReference type="EMBL" id="KAH6884986.1"/>
    </source>
</evidence>
<dbReference type="Pfam" id="PF00226">
    <property type="entry name" value="DnaJ"/>
    <property type="match status" value="1"/>
</dbReference>
<gene>
    <name evidence="3" type="ORF">B0T10DRAFT_564393</name>
</gene>
<dbReference type="CDD" id="cd06257">
    <property type="entry name" value="DnaJ"/>
    <property type="match status" value="1"/>
</dbReference>
<dbReference type="PROSITE" id="PS50076">
    <property type="entry name" value="DNAJ_2"/>
    <property type="match status" value="1"/>
</dbReference>
<feature type="domain" description="J" evidence="2">
    <location>
        <begin position="202"/>
        <end position="266"/>
    </location>
</feature>
<dbReference type="SUPFAM" id="SSF46565">
    <property type="entry name" value="Chaperone J-domain"/>
    <property type="match status" value="1"/>
</dbReference>
<feature type="compositionally biased region" description="Basic and acidic residues" evidence="1">
    <location>
        <begin position="753"/>
        <end position="765"/>
    </location>
</feature>
<protein>
    <recommendedName>
        <fullName evidence="2">J domain-containing protein</fullName>
    </recommendedName>
</protein>
<feature type="compositionally biased region" description="Polar residues" evidence="1">
    <location>
        <begin position="675"/>
        <end position="705"/>
    </location>
</feature>
<dbReference type="Gene3D" id="1.10.287.110">
    <property type="entry name" value="DnaJ domain"/>
    <property type="match status" value="1"/>
</dbReference>
<evidence type="ECO:0000256" key="1">
    <source>
        <dbReference type="SAM" id="MobiDB-lite"/>
    </source>
</evidence>
<dbReference type="PANTHER" id="PTHR44825">
    <property type="match status" value="1"/>
</dbReference>
<dbReference type="Proteomes" id="UP000777438">
    <property type="component" value="Unassembled WGS sequence"/>
</dbReference>
<feature type="compositionally biased region" description="Basic and acidic residues" evidence="1">
    <location>
        <begin position="449"/>
        <end position="476"/>
    </location>
</feature>
<sequence>MYHPPTAEDEDSSAVAITEMAKDNEPKPASNRLGLPGPKGSSSNVLAPMPPDSQSKDVYEENDQSETPEQITDADVDWALKKSLPDLVHEAFGCIEDAGWIQKHGFKSMEKNQKLIDVICKKISTEIESRLVETGRKPPSDIYDQVKSDFKTNPSFAKEVFQGIILSALEEISRDSGRPKTDAEKRREAISLFLKLIDRGANYYQLLNVAQDAREKDIKKAYQKMTILLHPDHNNDHEAKRCTQVLNNIKENLLDGDKRKQYDIKIRGQDPVDVSDLEGFGEGFHFNAFSRNDEESDSDDGSDFEDDKEPDVPPPPADIQALHLKAEKYFQAWFENPEAPTPQNLVSRFLQINKKITKLNVEGNRPATAYQFDTTKLLSLKMNQHQIVSDFNQKRIDHNDAPNRLKAIRNFYQNRCAGGHFHWPNDWAEYIIEPVRKVLGIDDEAMTEADPKIGSDSESLSDAKSDSGSDVSMHDNPIRPVQLVMNRPGYTILGDRILAYEPIKRRLRSTGEESILGFRFFVQCDGGTGMKYATGSDIGHPAAIAYHRLPEKEKNDVRDSSVKYEGLPMTKFGRITGAATRDESGRDWRLCDTWVNVQMNDGTPQEVNIMPRTTLRAWMGPKLADKLIDGFFHEVGVTPPWADTPYPDPANGSEYLKLHWPAPRANKYRQRALMGQSQPSLPAWSDPSSYYPTRSNTQQLPSVSSGGIDDLTKQLKQLTVVVLDSQKRQVESQKQQEESQKQLALYLMTVQKNQEERDKRQEQFLKRLLPSS</sequence>
<comment type="caution">
    <text evidence="3">The sequence shown here is derived from an EMBL/GenBank/DDBJ whole genome shotgun (WGS) entry which is preliminary data.</text>
</comment>
<name>A0A9P8W1Z8_9HYPO</name>
<dbReference type="InterPro" id="IPR001623">
    <property type="entry name" value="DnaJ_domain"/>
</dbReference>
<proteinExistence type="predicted"/>
<dbReference type="SMART" id="SM00271">
    <property type="entry name" value="DnaJ"/>
    <property type="match status" value="1"/>
</dbReference>
<feature type="region of interest" description="Disordered" evidence="1">
    <location>
        <begin position="673"/>
        <end position="706"/>
    </location>
</feature>
<evidence type="ECO:0000313" key="4">
    <source>
        <dbReference type="Proteomes" id="UP000777438"/>
    </source>
</evidence>
<organism evidence="3 4">
    <name type="scientific">Thelonectria olida</name>
    <dbReference type="NCBI Taxonomy" id="1576542"/>
    <lineage>
        <taxon>Eukaryota</taxon>
        <taxon>Fungi</taxon>
        <taxon>Dikarya</taxon>
        <taxon>Ascomycota</taxon>
        <taxon>Pezizomycotina</taxon>
        <taxon>Sordariomycetes</taxon>
        <taxon>Hypocreomycetidae</taxon>
        <taxon>Hypocreales</taxon>
        <taxon>Nectriaceae</taxon>
        <taxon>Thelonectria</taxon>
    </lineage>
</organism>
<accession>A0A9P8W1Z8</accession>
<evidence type="ECO:0000259" key="2">
    <source>
        <dbReference type="PROSITE" id="PS50076"/>
    </source>
</evidence>
<dbReference type="AlphaFoldDB" id="A0A9P8W1Z8"/>
<feature type="region of interest" description="Disordered" evidence="1">
    <location>
        <begin position="1"/>
        <end position="71"/>
    </location>
</feature>
<reference evidence="3 4" key="1">
    <citation type="journal article" date="2021" name="Nat. Commun.">
        <title>Genetic determinants of endophytism in the Arabidopsis root mycobiome.</title>
        <authorList>
            <person name="Mesny F."/>
            <person name="Miyauchi S."/>
            <person name="Thiergart T."/>
            <person name="Pickel B."/>
            <person name="Atanasova L."/>
            <person name="Karlsson M."/>
            <person name="Huettel B."/>
            <person name="Barry K.W."/>
            <person name="Haridas S."/>
            <person name="Chen C."/>
            <person name="Bauer D."/>
            <person name="Andreopoulos W."/>
            <person name="Pangilinan J."/>
            <person name="LaButti K."/>
            <person name="Riley R."/>
            <person name="Lipzen A."/>
            <person name="Clum A."/>
            <person name="Drula E."/>
            <person name="Henrissat B."/>
            <person name="Kohler A."/>
            <person name="Grigoriev I.V."/>
            <person name="Martin F.M."/>
            <person name="Hacquard S."/>
        </authorList>
    </citation>
    <scope>NUCLEOTIDE SEQUENCE [LARGE SCALE GENOMIC DNA]</scope>
    <source>
        <strain evidence="3 4">MPI-CAGE-CH-0241</strain>
    </source>
</reference>